<evidence type="ECO:0000256" key="9">
    <source>
        <dbReference type="ARBA" id="ARBA00023239"/>
    </source>
</evidence>
<dbReference type="AlphaFoldDB" id="A0A139AMM2"/>
<gene>
    <name evidence="12" type="primary">PSD1</name>
    <name evidence="14" type="ORF">M427DRAFT_133149</name>
</gene>
<feature type="modified residue" description="Pyruvic acid (Ser); by autocatalysis" evidence="12">
    <location>
        <position position="455"/>
    </location>
</feature>
<evidence type="ECO:0000313" key="15">
    <source>
        <dbReference type="Proteomes" id="UP000070544"/>
    </source>
</evidence>
<keyword evidence="9 12" id="KW-0456">Lyase</keyword>
<feature type="region of interest" description="Disordered" evidence="13">
    <location>
        <begin position="406"/>
        <end position="425"/>
    </location>
</feature>
<name>A0A139AMM2_GONPJ</name>
<evidence type="ECO:0000256" key="6">
    <source>
        <dbReference type="ARBA" id="ARBA00023098"/>
    </source>
</evidence>
<reference evidence="14 15" key="1">
    <citation type="journal article" date="2015" name="Genome Biol. Evol.">
        <title>Phylogenomic analyses indicate that early fungi evolved digesting cell walls of algal ancestors of land plants.</title>
        <authorList>
            <person name="Chang Y."/>
            <person name="Wang S."/>
            <person name="Sekimoto S."/>
            <person name="Aerts A.L."/>
            <person name="Choi C."/>
            <person name="Clum A."/>
            <person name="LaButti K.M."/>
            <person name="Lindquist E.A."/>
            <person name="Yee Ngan C."/>
            <person name="Ohm R.A."/>
            <person name="Salamov A.A."/>
            <person name="Grigoriev I.V."/>
            <person name="Spatafora J.W."/>
            <person name="Berbee M.L."/>
        </authorList>
    </citation>
    <scope>NUCLEOTIDE SEQUENCE [LARGE SCALE GENOMIC DNA]</scope>
    <source>
        <strain evidence="14 15">JEL478</strain>
    </source>
</reference>
<comment type="pathway">
    <text evidence="12">Phospholipid metabolism; phosphatidylethanolamine biosynthesis; phosphatidylethanolamine from CDP-diacylglycerol: step 2/2.</text>
</comment>
<dbReference type="Proteomes" id="UP000070544">
    <property type="component" value="Unassembled WGS sequence"/>
</dbReference>
<dbReference type="PANTHER" id="PTHR10067">
    <property type="entry name" value="PHOSPHATIDYLSERINE DECARBOXYLASE"/>
    <property type="match status" value="1"/>
</dbReference>
<feature type="site" description="Cleavage (non-hydrolytic); by autocatalysis" evidence="12">
    <location>
        <begin position="454"/>
        <end position="455"/>
    </location>
</feature>
<keyword evidence="12" id="KW-0999">Mitochondrion inner membrane</keyword>
<dbReference type="Pfam" id="PF02666">
    <property type="entry name" value="PS_Dcarbxylase"/>
    <property type="match status" value="2"/>
</dbReference>
<keyword evidence="3 12" id="KW-0812">Transmembrane</keyword>
<feature type="active site" description="Charge relay system; for autoendoproteolytic cleavage activity" evidence="12">
    <location>
        <position position="172"/>
    </location>
</feature>
<feature type="compositionally biased region" description="Basic and acidic residues" evidence="13">
    <location>
        <begin position="406"/>
        <end position="417"/>
    </location>
</feature>
<dbReference type="EMBL" id="KQ965744">
    <property type="protein sequence ID" value="KXS18022.1"/>
    <property type="molecule type" value="Genomic_DNA"/>
</dbReference>
<dbReference type="InterPro" id="IPR033661">
    <property type="entry name" value="PSD_type1_euk"/>
</dbReference>
<feature type="chain" id="PRO_5023424683" description="Phosphatidylserine decarboxylase 1 beta chain" evidence="12">
    <location>
        <begin position="1"/>
        <end position="454"/>
    </location>
</feature>
<accession>A0A139AMM2</accession>
<keyword evidence="11 12" id="KW-0670">Pyruvate</keyword>
<protein>
    <recommendedName>
        <fullName evidence="12">Phosphatidylserine decarboxylase proenzyme 1, mitochondrial</fullName>
        <ecNumber evidence="12">4.1.1.65</ecNumber>
    </recommendedName>
    <component>
        <recommendedName>
            <fullName evidence="12">Phosphatidylserine decarboxylase 1 beta chain</fullName>
        </recommendedName>
    </component>
    <component>
        <recommendedName>
            <fullName evidence="12">Phosphatidylserine decarboxylase 1 alpha chain</fullName>
        </recommendedName>
    </component>
</protein>
<feature type="active site" description="Charge relay system; for autoendoproteolytic cleavage activity" evidence="12">
    <location>
        <position position="455"/>
    </location>
</feature>
<dbReference type="OMA" id="HSPASWV"/>
<feature type="active site" description="Charge relay system; for autoendoproteolytic cleavage activity" evidence="12">
    <location>
        <position position="336"/>
    </location>
</feature>
<dbReference type="PANTHER" id="PTHR10067:SF6">
    <property type="entry name" value="PHOSPHATIDYLSERINE DECARBOXYLASE PROENZYME, MITOCHONDRIAL"/>
    <property type="match status" value="1"/>
</dbReference>
<dbReference type="UniPathway" id="UPA00558">
    <property type="reaction ID" value="UER00616"/>
</dbReference>
<evidence type="ECO:0000256" key="11">
    <source>
        <dbReference type="ARBA" id="ARBA00023317"/>
    </source>
</evidence>
<evidence type="ECO:0000313" key="14">
    <source>
        <dbReference type="EMBL" id="KXS18022.1"/>
    </source>
</evidence>
<evidence type="ECO:0000256" key="2">
    <source>
        <dbReference type="ARBA" id="ARBA00022516"/>
    </source>
</evidence>
<evidence type="ECO:0000256" key="4">
    <source>
        <dbReference type="ARBA" id="ARBA00022793"/>
    </source>
</evidence>
<dbReference type="OrthoDB" id="4330at2759"/>
<keyword evidence="10 12" id="KW-1208">Phospholipid metabolism</keyword>
<comment type="PTM">
    <text evidence="12">Is synthesized initially as an inactive proenzyme. Formation of the active enzyme involves a self-maturation process in which the active site pyruvoyl group is generated from an internal serine residue via an autocatalytic post-translational modification. Two non-identical subunits are generated from the proenzyme in this reaction, and the pyruvate is formed at the N-terminus of the alpha chain, which is derived from the carboxyl end of the proenzyme. The autoendoproteolytic cleavage occurs by a canonical serine protease mechanism, in which the side chain hydroxyl group of the serine supplies its oxygen atom to form the C-terminus of the beta chain, while the remainder of the serine residue undergoes an oxidative deamination to produce ammonia and the pyruvoyl prosthetic group on the alpha chain. During this reaction, the Ser that is part of the protease active site of the proenzyme becomes the pyruvoyl prosthetic group, which constitutes an essential element of the active site of the mature decarboxylase.</text>
</comment>
<organism evidence="14 15">
    <name type="scientific">Gonapodya prolifera (strain JEL478)</name>
    <name type="common">Monoblepharis prolifera</name>
    <dbReference type="NCBI Taxonomy" id="1344416"/>
    <lineage>
        <taxon>Eukaryota</taxon>
        <taxon>Fungi</taxon>
        <taxon>Fungi incertae sedis</taxon>
        <taxon>Chytridiomycota</taxon>
        <taxon>Chytridiomycota incertae sedis</taxon>
        <taxon>Monoblepharidomycetes</taxon>
        <taxon>Monoblepharidales</taxon>
        <taxon>Gonapodyaceae</taxon>
        <taxon>Gonapodya</taxon>
    </lineage>
</organism>
<comment type="cofactor">
    <cofactor evidence="12">
        <name>pyruvate</name>
        <dbReference type="ChEBI" id="CHEBI:15361"/>
    </cofactor>
    <text evidence="12">Binds 1 pyruvoyl group covalently per subunit.</text>
</comment>
<comment type="subcellular location">
    <molecule>Phosphatidylserine decarboxylase 1 beta chain</molecule>
    <subcellularLocation>
        <location evidence="12">Mitochondrion inner membrane</location>
        <topology evidence="12">Single-pass membrane protein</topology>
        <orientation evidence="12">Intermembrane side</orientation>
    </subcellularLocation>
</comment>
<feature type="topological domain" description="Mitochondrial matrix" evidence="12">
    <location>
        <begin position="1"/>
        <end position="46"/>
    </location>
</feature>
<dbReference type="GO" id="GO:0006646">
    <property type="term" value="P:phosphatidylethanolamine biosynthetic process"/>
    <property type="evidence" value="ECO:0007669"/>
    <property type="project" value="UniProtKB-UniRule"/>
</dbReference>
<keyword evidence="12" id="KW-0496">Mitochondrion</keyword>
<dbReference type="HAMAP" id="MF_03208">
    <property type="entry name" value="PS_decarb_PSD_B_type1_euk"/>
    <property type="match status" value="1"/>
</dbReference>
<evidence type="ECO:0000256" key="1">
    <source>
        <dbReference type="ARBA" id="ARBA00005189"/>
    </source>
</evidence>
<feature type="topological domain" description="Mitochondrial intermembrane" evidence="12">
    <location>
        <begin position="66"/>
        <end position="533"/>
    </location>
</feature>
<keyword evidence="15" id="KW-1185">Reference proteome</keyword>
<keyword evidence="2 12" id="KW-0444">Lipid biosynthesis</keyword>
<dbReference type="EC" id="4.1.1.65" evidence="12"/>
<keyword evidence="4 12" id="KW-0210">Decarboxylase</keyword>
<keyword evidence="7 12" id="KW-0472">Membrane</keyword>
<comment type="similarity">
    <text evidence="12">Belongs to the phosphatidylserine decarboxylase family. PSD-B subfamily. Eukaryotic type I sub-subfamily.</text>
</comment>
<sequence>MSRIIGSVRVSDSTNLHPSSNSSSTKYQLVHLRWLPRSGSWLSIPMSLGFLIIAVVGLIHAKRREDRRILEEAEHALDVAVRVQGPWHIHLYATLPLRSLSRLWGELNDVTLPVSLRAPLFKGYSWLFGANLEEMEDRPLESYSNLGAFFYRALKPGARDVDMDATVVSPCDGRVLVHGIVTDTRQIEQVKGLTYSLDAFLGKPTGTKTEGDGISEQRPLAPQQLAALLKRSHGGNIVTEKEFADVNGIEYSLQRLMGDNEGKVADNDAYYTEVPASPLGIKRSDSDASSVLSNSTLVDSSSENANVVPAPSILRSNHALYFAVIYLAPGDYHRFHSPTEWVVERGRHFVGELFSVSPWMARSLGNLFALNERVALLGRWRYGFFSMVSVGATNVGSIKLNFDESLRTNAPRPKDPNSHPLPGQYTERSYRGLSPALGGIPVFRADELGGFQLGSTIVLVFEAPLGFEFDVPVGEKVKMGQSFGRVLGKGADEGSDIGDEVRRAEDTEGLKDLGKTVKGGWGLGWGTRLWKWA</sequence>
<dbReference type="NCBIfam" id="TIGR00163">
    <property type="entry name" value="PS_decarb"/>
    <property type="match status" value="1"/>
</dbReference>
<dbReference type="GO" id="GO:0005743">
    <property type="term" value="C:mitochondrial inner membrane"/>
    <property type="evidence" value="ECO:0007669"/>
    <property type="project" value="UniProtKB-SubCell"/>
</dbReference>
<proteinExistence type="inferred from homology"/>
<evidence type="ECO:0000256" key="13">
    <source>
        <dbReference type="SAM" id="MobiDB-lite"/>
    </source>
</evidence>
<evidence type="ECO:0000256" key="3">
    <source>
        <dbReference type="ARBA" id="ARBA00022692"/>
    </source>
</evidence>
<dbReference type="GO" id="GO:0016540">
    <property type="term" value="P:protein autoprocessing"/>
    <property type="evidence" value="ECO:0007669"/>
    <property type="project" value="UniProtKB-UniRule"/>
</dbReference>
<evidence type="ECO:0000256" key="5">
    <source>
        <dbReference type="ARBA" id="ARBA00022989"/>
    </source>
</evidence>
<comment type="function">
    <text evidence="12">Catalyzes the formation of phosphatidylethanolamine (PtdEtn) from phosphatidylserine (PtdSer). Plays a central role in phospholipid metabolism and in the interorganelle trafficking of phosphatidylserine.</text>
</comment>
<keyword evidence="12" id="KW-0865">Zymogen</keyword>
<evidence type="ECO:0000256" key="12">
    <source>
        <dbReference type="HAMAP-Rule" id="MF_03208"/>
    </source>
</evidence>
<dbReference type="GO" id="GO:0004609">
    <property type="term" value="F:phosphatidylserine decarboxylase activity"/>
    <property type="evidence" value="ECO:0007669"/>
    <property type="project" value="UniProtKB-UniRule"/>
</dbReference>
<feature type="chain" id="PRO_5023424684" description="Phosphatidylserine decarboxylase 1 alpha chain" evidence="12">
    <location>
        <begin position="455"/>
        <end position="533"/>
    </location>
</feature>
<comment type="pathway">
    <text evidence="1">Lipid metabolism.</text>
</comment>
<evidence type="ECO:0000256" key="7">
    <source>
        <dbReference type="ARBA" id="ARBA00023136"/>
    </source>
</evidence>
<feature type="active site" description="Schiff-base intermediate with substrate; via pyruvic acid; for decarboxylase activity" evidence="12">
    <location>
        <position position="455"/>
    </location>
</feature>
<keyword evidence="6 12" id="KW-0443">Lipid metabolism</keyword>
<dbReference type="STRING" id="1344416.A0A139AMM2"/>
<comment type="subcellular location">
    <molecule>Phosphatidylserine decarboxylase 1 alpha chain</molecule>
    <subcellularLocation>
        <location evidence="12">Mitochondrion inner membrane</location>
        <topology evidence="12">Peripheral membrane protein</topology>
        <orientation evidence="12">Intermembrane side</orientation>
    </subcellularLocation>
    <text evidence="12">Anchored to the mitochondrial inner membrane through its interaction with the integral membrane beta chain.</text>
</comment>
<evidence type="ECO:0000256" key="10">
    <source>
        <dbReference type="ARBA" id="ARBA00023264"/>
    </source>
</evidence>
<comment type="catalytic activity">
    <reaction evidence="12">
        <text>a 1,2-diacyl-sn-glycero-3-phospho-L-serine + H(+) = a 1,2-diacyl-sn-glycero-3-phosphoethanolamine + CO2</text>
        <dbReference type="Rhea" id="RHEA:20828"/>
        <dbReference type="ChEBI" id="CHEBI:15378"/>
        <dbReference type="ChEBI" id="CHEBI:16526"/>
        <dbReference type="ChEBI" id="CHEBI:57262"/>
        <dbReference type="ChEBI" id="CHEBI:64612"/>
        <dbReference type="EC" id="4.1.1.65"/>
    </reaction>
</comment>
<keyword evidence="5 12" id="KW-1133">Transmembrane helix</keyword>
<comment type="subunit">
    <text evidence="12">Heterodimer of a large membrane-associated beta subunit and a small pyruvoyl-containing alpha subunit.</text>
</comment>
<keyword evidence="8 12" id="KW-0594">Phospholipid biosynthesis</keyword>
<dbReference type="InterPro" id="IPR033177">
    <property type="entry name" value="PSD-B"/>
</dbReference>
<dbReference type="InterPro" id="IPR003817">
    <property type="entry name" value="PS_Dcarbxylase"/>
</dbReference>
<evidence type="ECO:0000256" key="8">
    <source>
        <dbReference type="ARBA" id="ARBA00023209"/>
    </source>
</evidence>